<evidence type="ECO:0000313" key="6">
    <source>
        <dbReference type="EMBL" id="SFO31412.1"/>
    </source>
</evidence>
<dbReference type="InterPro" id="IPR051054">
    <property type="entry name" value="SorC_transcr_regulators"/>
</dbReference>
<evidence type="ECO:0000313" key="7">
    <source>
        <dbReference type="Proteomes" id="UP000199236"/>
    </source>
</evidence>
<evidence type="ECO:0000256" key="3">
    <source>
        <dbReference type="ARBA" id="ARBA00023125"/>
    </source>
</evidence>
<sequence>MSDDSKFEHHDAELLSRVAWYYYHDGMTQSEIGNILNLSRIKISRMLEKGRKMGLIHIHINSSYGGCFELEGRLQQLFGLQEARVIPADDGEHSTERIAEAASQYLMGKLNNADLLAVGWGATVMGALQRLAQTLSHRDISLVSLTGGVAAYIEGVATGRTAQNVHLIPAPLMVSSQELAESLRSERHVVDVMDMARTANYALVGVGSVANQATLITSGYATGSQFEAFRRQGAVGDLIAIFYDKDGNVLDLPFHDNLIGLDLQALREIPNVVAAACGQTKVEAIRAAARGKHFNVLITDEPTALAIIEGESHDTERGIRSGD</sequence>
<dbReference type="PANTHER" id="PTHR34294:SF1">
    <property type="entry name" value="TRANSCRIPTIONAL REGULATOR LSRR"/>
    <property type="match status" value="1"/>
</dbReference>
<dbReference type="InterPro" id="IPR007324">
    <property type="entry name" value="Sugar-bd_dom_put"/>
</dbReference>
<dbReference type="Gene3D" id="1.10.10.10">
    <property type="entry name" value="Winged helix-like DNA-binding domain superfamily/Winged helix DNA-binding domain"/>
    <property type="match status" value="1"/>
</dbReference>
<evidence type="ECO:0000259" key="5">
    <source>
        <dbReference type="Pfam" id="PF04198"/>
    </source>
</evidence>
<name>A0A1I5G6E2_9HYPH</name>
<evidence type="ECO:0000256" key="1">
    <source>
        <dbReference type="ARBA" id="ARBA00010466"/>
    </source>
</evidence>
<gene>
    <name evidence="6" type="ORF">SAMN04488056_104370</name>
</gene>
<dbReference type="PANTHER" id="PTHR34294">
    <property type="entry name" value="TRANSCRIPTIONAL REGULATOR-RELATED"/>
    <property type="match status" value="1"/>
</dbReference>
<keyword evidence="3" id="KW-0238">DNA-binding</keyword>
<keyword evidence="4" id="KW-0804">Transcription</keyword>
<dbReference type="OrthoDB" id="186585at2"/>
<dbReference type="RefSeq" id="WP_090072018.1">
    <property type="nucleotide sequence ID" value="NZ_FOVR01000004.1"/>
</dbReference>
<dbReference type="SUPFAM" id="SSF100950">
    <property type="entry name" value="NagB/RpiA/CoA transferase-like"/>
    <property type="match status" value="1"/>
</dbReference>
<dbReference type="Pfam" id="PF04198">
    <property type="entry name" value="Sugar-bind"/>
    <property type="match status" value="1"/>
</dbReference>
<dbReference type="AlphaFoldDB" id="A0A1I5G6E2"/>
<dbReference type="GO" id="GO:0003677">
    <property type="term" value="F:DNA binding"/>
    <property type="evidence" value="ECO:0007669"/>
    <property type="project" value="UniProtKB-KW"/>
</dbReference>
<reference evidence="6 7" key="1">
    <citation type="submission" date="2016-10" db="EMBL/GenBank/DDBJ databases">
        <authorList>
            <person name="de Groot N.N."/>
        </authorList>
    </citation>
    <scope>NUCLEOTIDE SEQUENCE [LARGE SCALE GENOMIC DNA]</scope>
    <source>
        <strain evidence="6 7">CGMCC 1.9157</strain>
    </source>
</reference>
<dbReference type="STRING" id="655353.SAMN04488056_104370"/>
<proteinExistence type="inferred from homology"/>
<protein>
    <submittedName>
        <fullName evidence="6">Lsr operon transcriptional repressor</fullName>
    </submittedName>
</protein>
<organism evidence="6 7">
    <name type="scientific">Cohaesibacter marisflavi</name>
    <dbReference type="NCBI Taxonomy" id="655353"/>
    <lineage>
        <taxon>Bacteria</taxon>
        <taxon>Pseudomonadati</taxon>
        <taxon>Pseudomonadota</taxon>
        <taxon>Alphaproteobacteria</taxon>
        <taxon>Hyphomicrobiales</taxon>
        <taxon>Cohaesibacteraceae</taxon>
    </lineage>
</organism>
<evidence type="ECO:0000256" key="4">
    <source>
        <dbReference type="ARBA" id="ARBA00023163"/>
    </source>
</evidence>
<feature type="domain" description="Sugar-binding" evidence="5">
    <location>
        <begin position="64"/>
        <end position="308"/>
    </location>
</feature>
<dbReference type="GO" id="GO:0030246">
    <property type="term" value="F:carbohydrate binding"/>
    <property type="evidence" value="ECO:0007669"/>
    <property type="project" value="InterPro"/>
</dbReference>
<accession>A0A1I5G6E2</accession>
<keyword evidence="7" id="KW-1185">Reference proteome</keyword>
<keyword evidence="2" id="KW-0805">Transcription regulation</keyword>
<comment type="similarity">
    <text evidence="1">Belongs to the SorC transcriptional regulatory family.</text>
</comment>
<dbReference type="InterPro" id="IPR036388">
    <property type="entry name" value="WH-like_DNA-bd_sf"/>
</dbReference>
<dbReference type="Proteomes" id="UP000199236">
    <property type="component" value="Unassembled WGS sequence"/>
</dbReference>
<dbReference type="Gene3D" id="3.40.50.1360">
    <property type="match status" value="1"/>
</dbReference>
<evidence type="ECO:0000256" key="2">
    <source>
        <dbReference type="ARBA" id="ARBA00023015"/>
    </source>
</evidence>
<dbReference type="EMBL" id="FOVR01000004">
    <property type="protein sequence ID" value="SFO31412.1"/>
    <property type="molecule type" value="Genomic_DNA"/>
</dbReference>
<dbReference type="InterPro" id="IPR037171">
    <property type="entry name" value="NagB/RpiA_transferase-like"/>
</dbReference>